<dbReference type="InterPro" id="IPR037185">
    <property type="entry name" value="EmrE-like"/>
</dbReference>
<evidence type="ECO:0000256" key="3">
    <source>
        <dbReference type="SAM" id="SignalP"/>
    </source>
</evidence>
<feature type="transmembrane region" description="Helical" evidence="2">
    <location>
        <begin position="91"/>
        <end position="108"/>
    </location>
</feature>
<dbReference type="Pfam" id="PF00892">
    <property type="entry name" value="EamA"/>
    <property type="match status" value="2"/>
</dbReference>
<feature type="transmembrane region" description="Helical" evidence="2">
    <location>
        <begin position="144"/>
        <end position="165"/>
    </location>
</feature>
<proteinExistence type="inferred from homology"/>
<feature type="transmembrane region" description="Helical" evidence="2">
    <location>
        <begin position="240"/>
        <end position="259"/>
    </location>
</feature>
<keyword evidence="2" id="KW-0472">Membrane</keyword>
<feature type="transmembrane region" description="Helical" evidence="2">
    <location>
        <begin position="64"/>
        <end position="85"/>
    </location>
</feature>
<feature type="transmembrane region" description="Helical" evidence="2">
    <location>
        <begin position="177"/>
        <end position="197"/>
    </location>
</feature>
<dbReference type="PANTHER" id="PTHR22911:SF76">
    <property type="entry name" value="EAMA DOMAIN-CONTAINING PROTEIN"/>
    <property type="match status" value="1"/>
</dbReference>
<evidence type="ECO:0000256" key="1">
    <source>
        <dbReference type="ARBA" id="ARBA00007362"/>
    </source>
</evidence>
<dbReference type="EMBL" id="JAHBAY010000006">
    <property type="protein sequence ID" value="MBT0770396.1"/>
    <property type="molecule type" value="Genomic_DNA"/>
</dbReference>
<feature type="domain" description="EamA" evidence="4">
    <location>
        <begin position="8"/>
        <end position="136"/>
    </location>
</feature>
<feature type="domain" description="EamA" evidence="4">
    <location>
        <begin position="148"/>
        <end position="282"/>
    </location>
</feature>
<gene>
    <name evidence="5" type="ORF">KIH74_15745</name>
</gene>
<keyword evidence="2" id="KW-1133">Transmembrane helix</keyword>
<dbReference type="Proteomes" id="UP001197247">
    <property type="component" value="Unassembled WGS sequence"/>
</dbReference>
<reference evidence="5 6" key="1">
    <citation type="submission" date="2021-05" db="EMBL/GenBank/DDBJ databases">
        <title>Kineosporia and Streptomyces sp. nov. two new marine actinobacteria isolated from Coral.</title>
        <authorList>
            <person name="Buangrab K."/>
            <person name="Sutthacheep M."/>
            <person name="Yeemin T."/>
            <person name="Harunari E."/>
            <person name="Igarashi Y."/>
            <person name="Kanchanasin P."/>
            <person name="Tanasupawat S."/>
            <person name="Phongsopitanun W."/>
        </authorList>
    </citation>
    <scope>NUCLEOTIDE SEQUENCE [LARGE SCALE GENOMIC DNA]</scope>
    <source>
        <strain evidence="5 6">J2-2</strain>
    </source>
</reference>
<feature type="transmembrane region" description="Helical" evidence="2">
    <location>
        <begin position="209"/>
        <end position="228"/>
    </location>
</feature>
<keyword evidence="6" id="KW-1185">Reference proteome</keyword>
<evidence type="ECO:0000313" key="6">
    <source>
        <dbReference type="Proteomes" id="UP001197247"/>
    </source>
</evidence>
<feature type="signal peptide" evidence="3">
    <location>
        <begin position="1"/>
        <end position="25"/>
    </location>
</feature>
<dbReference type="SUPFAM" id="SSF103481">
    <property type="entry name" value="Multidrug resistance efflux transporter EmrE"/>
    <property type="match status" value="2"/>
</dbReference>
<feature type="chain" id="PRO_5045718055" evidence="3">
    <location>
        <begin position="26"/>
        <end position="298"/>
    </location>
</feature>
<feature type="transmembrane region" description="Helical" evidence="2">
    <location>
        <begin position="265"/>
        <end position="282"/>
    </location>
</feature>
<comment type="caution">
    <text evidence="5">The sequence shown here is derived from an EMBL/GenBank/DDBJ whole genome shotgun (WGS) entry which is preliminary data.</text>
</comment>
<feature type="transmembrane region" description="Helical" evidence="2">
    <location>
        <begin position="120"/>
        <end position="138"/>
    </location>
</feature>
<dbReference type="InterPro" id="IPR000620">
    <property type="entry name" value="EamA_dom"/>
</dbReference>
<dbReference type="RefSeq" id="WP_214156692.1">
    <property type="nucleotide sequence ID" value="NZ_JAHBAY010000006.1"/>
</dbReference>
<sequence length="298" mass="30533">MSTFRAWILVAVAVLGVSTSGPVTAGTLAPVVAIAFWRNVAGAGVSGTWALLRDRPGFGALTARRFWLSVFSGLVLATHFTSWFAGLRLTSVAAATALCATTPIYTVAFDLVRRVPVPRAVLIGVAVSMLGVVSITGVDAGRSAQALAGDLLSLYAAGAMGVYVLTGERVMRTTSPALYTLIAYASCALVLLPTALLTGTPLTGLSTRSWIEIGVVTVGAQVLGHTLINVTLPTLGATPVSLAILFEVPGAALLAWAWLGEAPPLAVLPGAVLMLAGLVVVVRSRRAPAPAEVLEPAA</sequence>
<evidence type="ECO:0000313" key="5">
    <source>
        <dbReference type="EMBL" id="MBT0770396.1"/>
    </source>
</evidence>
<feature type="transmembrane region" description="Helical" evidence="2">
    <location>
        <begin position="35"/>
        <end position="52"/>
    </location>
</feature>
<evidence type="ECO:0000259" key="4">
    <source>
        <dbReference type="Pfam" id="PF00892"/>
    </source>
</evidence>
<name>A0ABS5TJL5_9ACTN</name>
<evidence type="ECO:0000256" key="2">
    <source>
        <dbReference type="SAM" id="Phobius"/>
    </source>
</evidence>
<keyword evidence="2" id="KW-0812">Transmembrane</keyword>
<protein>
    <submittedName>
        <fullName evidence="5">DMT family transporter</fullName>
    </submittedName>
</protein>
<comment type="similarity">
    <text evidence="1">Belongs to the EamA transporter family.</text>
</comment>
<keyword evidence="3" id="KW-0732">Signal</keyword>
<dbReference type="PANTHER" id="PTHR22911">
    <property type="entry name" value="ACYL-MALONYL CONDENSING ENZYME-RELATED"/>
    <property type="match status" value="1"/>
</dbReference>
<accession>A0ABS5TJL5</accession>
<organism evidence="5 6">
    <name type="scientific">Kineosporia corallincola</name>
    <dbReference type="NCBI Taxonomy" id="2835133"/>
    <lineage>
        <taxon>Bacteria</taxon>
        <taxon>Bacillati</taxon>
        <taxon>Actinomycetota</taxon>
        <taxon>Actinomycetes</taxon>
        <taxon>Kineosporiales</taxon>
        <taxon>Kineosporiaceae</taxon>
        <taxon>Kineosporia</taxon>
    </lineage>
</organism>